<dbReference type="AlphaFoldDB" id="A0A853CDR4"/>
<evidence type="ECO:0000313" key="3">
    <source>
        <dbReference type="Proteomes" id="UP000541969"/>
    </source>
</evidence>
<dbReference type="EMBL" id="JACBZT010000001">
    <property type="protein sequence ID" value="NYJ05229.1"/>
    <property type="molecule type" value="Genomic_DNA"/>
</dbReference>
<sequence length="116" mass="12552">MRTAAELLERMVQGVFDEPDPDRRAAVIEEIFTVEVIFTDPHATVVGREALGAAVTALRERIGAAAFTPAGPPREVGDLGMRAWRLGVEGQEPVGSGLDVVLVLDGRIARLWTFLD</sequence>
<name>A0A853CDR4_9ACTN</name>
<dbReference type="InterPro" id="IPR037401">
    <property type="entry name" value="SnoaL-like"/>
</dbReference>
<proteinExistence type="predicted"/>
<gene>
    <name evidence="2" type="ORF">GGQ55_001507</name>
</gene>
<dbReference type="Proteomes" id="UP000541969">
    <property type="component" value="Unassembled WGS sequence"/>
</dbReference>
<reference evidence="2 3" key="1">
    <citation type="submission" date="2020-07" db="EMBL/GenBank/DDBJ databases">
        <title>Sequencing the genomes of 1000 actinobacteria strains.</title>
        <authorList>
            <person name="Klenk H.-P."/>
        </authorList>
    </citation>
    <scope>NUCLEOTIDE SEQUENCE [LARGE SCALE GENOMIC DNA]</scope>
    <source>
        <strain evidence="2 3">DSM 104001</strain>
    </source>
</reference>
<keyword evidence="3" id="KW-1185">Reference proteome</keyword>
<feature type="domain" description="SnoaL-like" evidence="1">
    <location>
        <begin position="11"/>
        <end position="110"/>
    </location>
</feature>
<comment type="caution">
    <text evidence="2">The sequence shown here is derived from an EMBL/GenBank/DDBJ whole genome shotgun (WGS) entry which is preliminary data.</text>
</comment>
<evidence type="ECO:0000313" key="2">
    <source>
        <dbReference type="EMBL" id="NYJ05229.1"/>
    </source>
</evidence>
<protein>
    <recommendedName>
        <fullName evidence="1">SnoaL-like domain-containing protein</fullName>
    </recommendedName>
</protein>
<dbReference type="Gene3D" id="3.10.450.50">
    <property type="match status" value="1"/>
</dbReference>
<dbReference type="RefSeq" id="WP_179715843.1">
    <property type="nucleotide sequence ID" value="NZ_JACBZT010000001.1"/>
</dbReference>
<evidence type="ECO:0000259" key="1">
    <source>
        <dbReference type="Pfam" id="PF12680"/>
    </source>
</evidence>
<dbReference type="InterPro" id="IPR032710">
    <property type="entry name" value="NTF2-like_dom_sf"/>
</dbReference>
<dbReference type="Pfam" id="PF12680">
    <property type="entry name" value="SnoaL_2"/>
    <property type="match status" value="1"/>
</dbReference>
<organism evidence="2 3">
    <name type="scientific">Petropleomorpha daqingensis</name>
    <dbReference type="NCBI Taxonomy" id="2026353"/>
    <lineage>
        <taxon>Bacteria</taxon>
        <taxon>Bacillati</taxon>
        <taxon>Actinomycetota</taxon>
        <taxon>Actinomycetes</taxon>
        <taxon>Geodermatophilales</taxon>
        <taxon>Geodermatophilaceae</taxon>
        <taxon>Petropleomorpha</taxon>
    </lineage>
</organism>
<dbReference type="SUPFAM" id="SSF54427">
    <property type="entry name" value="NTF2-like"/>
    <property type="match status" value="1"/>
</dbReference>
<accession>A0A853CDR4</accession>